<accession>A0ABR0CT59</accession>
<evidence type="ECO:0000313" key="7">
    <source>
        <dbReference type="EMBL" id="KAK4479483.1"/>
    </source>
</evidence>
<feature type="domain" description="GP-PDE" evidence="6">
    <location>
        <begin position="122"/>
        <end position="419"/>
    </location>
</feature>
<dbReference type="EC" id="3.1.4.46" evidence="1"/>
<dbReference type="InterPro" id="IPR030395">
    <property type="entry name" value="GP_PDE_dom"/>
</dbReference>
<keyword evidence="2" id="KW-0732">Signal</keyword>
<evidence type="ECO:0000256" key="2">
    <source>
        <dbReference type="ARBA" id="ARBA00022729"/>
    </source>
</evidence>
<dbReference type="PANTHER" id="PTHR43620:SF44">
    <property type="entry name" value="GLYCEROPHOSPHODIESTER PHOSPHODIESTERASE GDPDL6-RELATED"/>
    <property type="match status" value="1"/>
</dbReference>
<proteinExistence type="predicted"/>
<evidence type="ECO:0000256" key="3">
    <source>
        <dbReference type="ARBA" id="ARBA00022798"/>
    </source>
</evidence>
<sequence>MIKTFASGILVPKEYIWPIDAARILQPATSLVQDAHKIGLAVYASDFANDNFISYNYSFDPTKEYLQFVDNSQFSVDGVLTAFPSTASEAIGCLSQNKNATRSKQFPQHRIYLFIFRFCVIALIISHNGASGDFPGASDLAYQKAIDDGADIIDCSVQLSKDGIAFCSDTADLIKTTNAATLYMDRSRNVAEVQATDGIFSFDLTWAEIQALKPQIESAYDKALARNPANKNVGKIVALSEFLELAKAKAVPGILVFIQNAAYLASKNGLDIVGTVTTALSNATLDKQSTQKVLIQSDDSSVLLKFKDIPSYQRVLYLNSVISAAPSQVALEVKKYADAVYVHRSAIVIESADFAFNFTNTIPTLRAANISVYVGVLKNEFMNLMFDYLSDPYVELETLNSQGVDGFVTDFPATASSFV</sequence>
<evidence type="ECO:0000256" key="5">
    <source>
        <dbReference type="ARBA" id="ARBA00047512"/>
    </source>
</evidence>
<dbReference type="Proteomes" id="UP001291926">
    <property type="component" value="Unassembled WGS sequence"/>
</dbReference>
<feature type="non-terminal residue" evidence="7">
    <location>
        <position position="419"/>
    </location>
</feature>
<evidence type="ECO:0000256" key="4">
    <source>
        <dbReference type="ARBA" id="ARBA00022801"/>
    </source>
</evidence>
<gene>
    <name evidence="7" type="ORF">RD792_014997</name>
</gene>
<organism evidence="7 8">
    <name type="scientific">Penstemon davidsonii</name>
    <dbReference type="NCBI Taxonomy" id="160366"/>
    <lineage>
        <taxon>Eukaryota</taxon>
        <taxon>Viridiplantae</taxon>
        <taxon>Streptophyta</taxon>
        <taxon>Embryophyta</taxon>
        <taxon>Tracheophyta</taxon>
        <taxon>Spermatophyta</taxon>
        <taxon>Magnoliopsida</taxon>
        <taxon>eudicotyledons</taxon>
        <taxon>Gunneridae</taxon>
        <taxon>Pentapetalae</taxon>
        <taxon>asterids</taxon>
        <taxon>lamiids</taxon>
        <taxon>Lamiales</taxon>
        <taxon>Plantaginaceae</taxon>
        <taxon>Cheloneae</taxon>
        <taxon>Penstemon</taxon>
    </lineage>
</organism>
<dbReference type="PROSITE" id="PS51704">
    <property type="entry name" value="GP_PDE"/>
    <property type="match status" value="2"/>
</dbReference>
<keyword evidence="3" id="KW-0319">Glycerol metabolism</keyword>
<comment type="caution">
    <text evidence="7">The sequence shown here is derived from an EMBL/GenBank/DDBJ whole genome shotgun (WGS) entry which is preliminary data.</text>
</comment>
<evidence type="ECO:0000259" key="6">
    <source>
        <dbReference type="PROSITE" id="PS51704"/>
    </source>
</evidence>
<name>A0ABR0CT59_9LAMI</name>
<reference evidence="7 8" key="1">
    <citation type="journal article" date="2023" name="bioRxiv">
        <title>Genome report: Whole genome sequence and annotation of Penstemon davidsonii.</title>
        <authorList>
            <person name="Ostevik K.L."/>
            <person name="Alabady M."/>
            <person name="Zhang M."/>
            <person name="Rausher M.D."/>
        </authorList>
    </citation>
    <scope>NUCLEOTIDE SEQUENCE [LARGE SCALE GENOMIC DNA]</scope>
    <source>
        <strain evidence="7">DNT005</strain>
        <tissue evidence="7">Whole leaf</tissue>
    </source>
</reference>
<feature type="domain" description="GP-PDE" evidence="6">
    <location>
        <begin position="1"/>
        <end position="91"/>
    </location>
</feature>
<dbReference type="Gene3D" id="3.20.20.190">
    <property type="entry name" value="Phosphatidylinositol (PI) phosphodiesterase"/>
    <property type="match status" value="2"/>
</dbReference>
<dbReference type="PANTHER" id="PTHR43620">
    <property type="entry name" value="GLYCEROPHOSPHORYL DIESTER PHOSPHODIESTERASE"/>
    <property type="match status" value="1"/>
</dbReference>
<evidence type="ECO:0000313" key="8">
    <source>
        <dbReference type="Proteomes" id="UP001291926"/>
    </source>
</evidence>
<comment type="catalytic activity">
    <reaction evidence="5">
        <text>a sn-glycero-3-phosphodiester + H2O = an alcohol + sn-glycerol 3-phosphate + H(+)</text>
        <dbReference type="Rhea" id="RHEA:12969"/>
        <dbReference type="ChEBI" id="CHEBI:15377"/>
        <dbReference type="ChEBI" id="CHEBI:15378"/>
        <dbReference type="ChEBI" id="CHEBI:30879"/>
        <dbReference type="ChEBI" id="CHEBI:57597"/>
        <dbReference type="ChEBI" id="CHEBI:83408"/>
        <dbReference type="EC" id="3.1.4.46"/>
    </reaction>
</comment>
<evidence type="ECO:0000256" key="1">
    <source>
        <dbReference type="ARBA" id="ARBA00012247"/>
    </source>
</evidence>
<dbReference type="Pfam" id="PF03009">
    <property type="entry name" value="GDPD"/>
    <property type="match status" value="1"/>
</dbReference>
<protein>
    <recommendedName>
        <fullName evidence="1">glycerophosphodiester phosphodiesterase</fullName>
        <ecNumber evidence="1">3.1.4.46</ecNumber>
    </recommendedName>
</protein>
<dbReference type="SUPFAM" id="SSF51695">
    <property type="entry name" value="PLC-like phosphodiesterases"/>
    <property type="match status" value="2"/>
</dbReference>
<dbReference type="InterPro" id="IPR017946">
    <property type="entry name" value="PLC-like_Pdiesterase_TIM-brl"/>
</dbReference>
<keyword evidence="8" id="KW-1185">Reference proteome</keyword>
<dbReference type="EMBL" id="JAYDYQ010002687">
    <property type="protein sequence ID" value="KAK4479483.1"/>
    <property type="molecule type" value="Genomic_DNA"/>
</dbReference>
<keyword evidence="4" id="KW-0378">Hydrolase</keyword>